<proteinExistence type="predicted"/>
<dbReference type="InterPro" id="IPR023346">
    <property type="entry name" value="Lysozyme-like_dom_sf"/>
</dbReference>
<keyword evidence="1" id="KW-0808">Transferase</keyword>
<dbReference type="InterPro" id="IPR036950">
    <property type="entry name" value="PBP_transglycosylase"/>
</dbReference>
<feature type="region of interest" description="Disordered" evidence="2">
    <location>
        <begin position="1"/>
        <end position="29"/>
    </location>
</feature>
<evidence type="ECO:0000256" key="2">
    <source>
        <dbReference type="SAM" id="MobiDB-lite"/>
    </source>
</evidence>
<dbReference type="SUPFAM" id="SSF53955">
    <property type="entry name" value="Lysozyme-like"/>
    <property type="match status" value="1"/>
</dbReference>
<dbReference type="RefSeq" id="WP_251603971.1">
    <property type="nucleotide sequence ID" value="NZ_JAMQJY010000001.1"/>
</dbReference>
<dbReference type="Proteomes" id="UP001203665">
    <property type="component" value="Unassembled WGS sequence"/>
</dbReference>
<protein>
    <submittedName>
        <fullName evidence="4">Transglycosylase domain-containing protein</fullName>
    </submittedName>
</protein>
<evidence type="ECO:0000313" key="5">
    <source>
        <dbReference type="Proteomes" id="UP001203665"/>
    </source>
</evidence>
<name>A0ABT0XEP5_9BACI</name>
<dbReference type="InterPro" id="IPR001264">
    <property type="entry name" value="Glyco_trans_51"/>
</dbReference>
<dbReference type="Gene3D" id="1.10.3810.10">
    <property type="entry name" value="Biosynthetic peptidoglycan transglycosylase-like"/>
    <property type="match status" value="1"/>
</dbReference>
<keyword evidence="5" id="KW-1185">Reference proteome</keyword>
<reference evidence="4" key="1">
    <citation type="submission" date="2022-06" db="EMBL/GenBank/DDBJ databases">
        <title>Alkalicoccobacillus porphyridii sp. nov., isolated from a marine red alga, Porphyridium purpureum and reclassification of Shouchella plakortidis and Shouchella gibsonii as Alkalicoccobacillus plakortidis comb. nov. and Alkalicoccobacillus gibsonii comb. nov.</title>
        <authorList>
            <person name="Kim K.H."/>
            <person name="Lee J.K."/>
            <person name="Han D.M."/>
            <person name="Baek J.H."/>
            <person name="Jeon C.O."/>
        </authorList>
    </citation>
    <scope>NUCLEOTIDE SEQUENCE</scope>
    <source>
        <strain evidence="4">DSM 19153</strain>
    </source>
</reference>
<evidence type="ECO:0000313" key="4">
    <source>
        <dbReference type="EMBL" id="MCM2674377.1"/>
    </source>
</evidence>
<dbReference type="Pfam" id="PF00912">
    <property type="entry name" value="Transgly"/>
    <property type="match status" value="1"/>
</dbReference>
<dbReference type="PANTHER" id="PTHR32282:SF29">
    <property type="entry name" value="PENICILLIN-BINDING PROTEIN 1A"/>
    <property type="match status" value="1"/>
</dbReference>
<dbReference type="EMBL" id="JAMQJY010000001">
    <property type="protein sequence ID" value="MCM2674377.1"/>
    <property type="molecule type" value="Genomic_DNA"/>
</dbReference>
<evidence type="ECO:0000259" key="3">
    <source>
        <dbReference type="Pfam" id="PF00912"/>
    </source>
</evidence>
<organism evidence="4 5">
    <name type="scientific">Alkalicoccobacillus plakortidis</name>
    <dbReference type="NCBI Taxonomy" id="444060"/>
    <lineage>
        <taxon>Bacteria</taxon>
        <taxon>Bacillati</taxon>
        <taxon>Bacillota</taxon>
        <taxon>Bacilli</taxon>
        <taxon>Bacillales</taxon>
        <taxon>Bacillaceae</taxon>
        <taxon>Alkalicoccobacillus</taxon>
    </lineage>
</organism>
<comment type="caution">
    <text evidence="4">The sequence shown here is derived from an EMBL/GenBank/DDBJ whole genome shotgun (WGS) entry which is preliminary data.</text>
</comment>
<feature type="domain" description="Glycosyl transferase family 51" evidence="3">
    <location>
        <begin position="89"/>
        <end position="132"/>
    </location>
</feature>
<evidence type="ECO:0000256" key="1">
    <source>
        <dbReference type="ARBA" id="ARBA00022679"/>
    </source>
</evidence>
<accession>A0ABT0XEP5</accession>
<dbReference type="InterPro" id="IPR050396">
    <property type="entry name" value="Glycosyltr_51/Transpeptidase"/>
</dbReference>
<sequence>MSDQNTRQGRRQARMQESSNKKKKSNGKPKRGLVKKIFMTLVVLAAVGIIAGGVTAGVIIAGAPDLDEEKLMLAQPISIYDQDDELVSLLDTGERRINASYDELPENLKDAIISVEDMRFYDHFGIDLRRLAWCCSCKYHRRLWG</sequence>
<dbReference type="PANTHER" id="PTHR32282">
    <property type="entry name" value="BINDING PROTEIN TRANSPEPTIDASE, PUTATIVE-RELATED"/>
    <property type="match status" value="1"/>
</dbReference>
<gene>
    <name evidence="4" type="ORF">NDM98_01835</name>
</gene>